<feature type="domain" description="EAL" evidence="4">
    <location>
        <begin position="1090"/>
        <end position="1344"/>
    </location>
</feature>
<organism evidence="6 7">
    <name type="scientific">Bradyrhizobium lablabi</name>
    <dbReference type="NCBI Taxonomy" id="722472"/>
    <lineage>
        <taxon>Bacteria</taxon>
        <taxon>Pseudomonadati</taxon>
        <taxon>Pseudomonadota</taxon>
        <taxon>Alphaproteobacteria</taxon>
        <taxon>Hyphomicrobiales</taxon>
        <taxon>Nitrobacteraceae</taxon>
        <taxon>Bradyrhizobium</taxon>
    </lineage>
</organism>
<dbReference type="RefSeq" id="WP_079542564.1">
    <property type="nucleotide sequence ID" value="NZ_LT670844.1"/>
</dbReference>
<evidence type="ECO:0000256" key="2">
    <source>
        <dbReference type="SAM" id="Coils"/>
    </source>
</evidence>
<dbReference type="SMART" id="SM00065">
    <property type="entry name" value="GAF"/>
    <property type="match status" value="5"/>
</dbReference>
<keyword evidence="2" id="KW-0175">Coiled coil</keyword>
<evidence type="ECO:0000259" key="4">
    <source>
        <dbReference type="PROSITE" id="PS50883"/>
    </source>
</evidence>
<dbReference type="SUPFAM" id="SSF141868">
    <property type="entry name" value="EAL domain-like"/>
    <property type="match status" value="1"/>
</dbReference>
<dbReference type="InterPro" id="IPR000160">
    <property type="entry name" value="GGDEF_dom"/>
</dbReference>
<protein>
    <submittedName>
        <fullName evidence="6">Diguanylate cyclase (GGDEF) domain-containing protein</fullName>
    </submittedName>
</protein>
<gene>
    <name evidence="6" type="ORF">SAMN05444159_5184</name>
</gene>
<dbReference type="NCBIfam" id="TIGR00254">
    <property type="entry name" value="GGDEF"/>
    <property type="match status" value="1"/>
</dbReference>
<dbReference type="InterPro" id="IPR001633">
    <property type="entry name" value="EAL_dom"/>
</dbReference>
<dbReference type="PROSITE" id="PS50883">
    <property type="entry name" value="EAL"/>
    <property type="match status" value="1"/>
</dbReference>
<dbReference type="EMBL" id="LT670844">
    <property type="protein sequence ID" value="SHL16614.1"/>
    <property type="molecule type" value="Genomic_DNA"/>
</dbReference>
<dbReference type="Pfam" id="PF13185">
    <property type="entry name" value="GAF_2"/>
    <property type="match status" value="5"/>
</dbReference>
<feature type="coiled-coil region" evidence="2">
    <location>
        <begin position="161"/>
        <end position="188"/>
    </location>
</feature>
<dbReference type="PANTHER" id="PTHR44757">
    <property type="entry name" value="DIGUANYLATE CYCLASE DGCP"/>
    <property type="match status" value="1"/>
</dbReference>
<dbReference type="Gene3D" id="3.20.20.450">
    <property type="entry name" value="EAL domain"/>
    <property type="match status" value="1"/>
</dbReference>
<dbReference type="GO" id="GO:0071732">
    <property type="term" value="P:cellular response to nitric oxide"/>
    <property type="evidence" value="ECO:0007669"/>
    <property type="project" value="UniProtKB-ARBA"/>
</dbReference>
<sequence>METNIARTFAALSATNEAILYAKSPEELYEKVCEAAFSSGDFLATAVFLLEPGTVMLRLAAGFGDDLKRLQAIDISIFANTPEGSGVCGQAFRDQRLSISNDYLNDTRSLAWRTGAAKEHVGAAAALPLTCNGRSVGVLLVTRRDVGSLTDPIVALLERMAENISFALDNFEREAEKAKADEQKERLARMFAALSATNEAIMRAKSRTELFDLVCEAALHGAKFVSTTVALAEPNSLHLHVVASTGPGADEMRRSEFAITEALPQGRGLTGTAFRTRRPCVSNDFLADERTRPWHDNAIRSGVRSSAVLPLLNGDRAAGVLIFHSPELGTFTPELVELLQRLAENVSFALGNFDRTDEKARAERQKDRLAGMFEALSATNEAIMRVKTRAQLFELVCQAAVLGGVFASATIALVEPDSEYLRIAATKGLNYERMKNHRFATSAENPEGRGLSGTSFRTRQPCIMNDFLSDPRTVHWHHLAREDGTRSGASFPLLKNGNEAIGVLLFLSPDEGAFTDDVVELLARLAENVSFALDNFDRAEEKAKTEEQKQRLTRMFAALGATNEAIMRAKSRTELFELVCEATVVGGNFTSTAIALERPDAEFLENVASAGPDRVRARAVQLSADATRPEGQGITGTALRRRLPCISNDYLADYGTESHFHDVVRDSGTRSGAALPLLKDGKAIGALVYLSSELGAFSPELIGLLQRVAENVSFALDNFDRVDEKARAEEQKQRLTRMFAALSATNEAIMRAKSRAELFELVCQAASGGGKFTSTTIALADPGSDLLAIVAAAGPTAETTRNVRLSIDADRPEGRGLAGTAYRTRQPCISNDYMADPRVSAFHAIIRRDGANSGAAFPLLIRGQAVGVMIYMSSERDTFKPEFVELLQRLADNVSFALENFDRADEKTKADERIEYLASHDSLTNLPNRDMFNELLHHAIEAAHRHQRQFAVLFIDLDRFKVINDSLGHDAGDILLVETANRLRNALRASDVVARLGGDEFVVILEETAESDDVENIARHLLSMLSQPLQLSGHECHTTASIGIAMYPSNGTDVQTLTKNADMAMYLAKEDGKNGFRFFTKEIKTQSIERLTLETALRHALERDQFALHYQPKVDMATGQITGVEALLRWTHPELGVLPPMQFIPLAEETGLIVPIGRWVLKEACAQNMAWQRRGLRPVSMAVNLSPRQFADERLLQDIDEALAASGMSPVLLQLEVTESMVVRNVSRAIKVLDAIQSRGIRLAIDDFGTGYSSMSLMKQFPIDTIKIDRSFVRDLPQDSEDRAIAQAIISMGKALGMTVVAEGVETSAQEAFLRDHACDEMQGYLYSKPVTPQQMADLLRAAPVLVAPPLQPAAGEVPEPSASRSILKSAAQ</sequence>
<evidence type="ECO:0000313" key="6">
    <source>
        <dbReference type="EMBL" id="SHL16614.1"/>
    </source>
</evidence>
<dbReference type="InterPro" id="IPR035919">
    <property type="entry name" value="EAL_sf"/>
</dbReference>
<dbReference type="InterPro" id="IPR029016">
    <property type="entry name" value="GAF-like_dom_sf"/>
</dbReference>
<dbReference type="SUPFAM" id="SSF55073">
    <property type="entry name" value="Nucleotide cyclase"/>
    <property type="match status" value="1"/>
</dbReference>
<dbReference type="Gene3D" id="3.30.70.270">
    <property type="match status" value="1"/>
</dbReference>
<dbReference type="GO" id="GO:0071111">
    <property type="term" value="F:cyclic-guanylate-specific phosphodiesterase activity"/>
    <property type="evidence" value="ECO:0007669"/>
    <property type="project" value="UniProtKB-EC"/>
</dbReference>
<dbReference type="InterPro" id="IPR029787">
    <property type="entry name" value="Nucleotide_cyclase"/>
</dbReference>
<dbReference type="SMART" id="SM00267">
    <property type="entry name" value="GGDEF"/>
    <property type="match status" value="1"/>
</dbReference>
<dbReference type="Gene3D" id="3.30.450.40">
    <property type="match status" value="5"/>
</dbReference>
<dbReference type="PROSITE" id="PS50887">
    <property type="entry name" value="GGDEF"/>
    <property type="match status" value="1"/>
</dbReference>
<dbReference type="CDD" id="cd01948">
    <property type="entry name" value="EAL"/>
    <property type="match status" value="1"/>
</dbReference>
<dbReference type="Pfam" id="PF00990">
    <property type="entry name" value="GGDEF"/>
    <property type="match status" value="1"/>
</dbReference>
<comment type="catalytic activity">
    <reaction evidence="1">
        <text>3',3'-c-di-GMP + H2O = 5'-phosphoguanylyl(3'-&gt;5')guanosine + H(+)</text>
        <dbReference type="Rhea" id="RHEA:24902"/>
        <dbReference type="ChEBI" id="CHEBI:15377"/>
        <dbReference type="ChEBI" id="CHEBI:15378"/>
        <dbReference type="ChEBI" id="CHEBI:58754"/>
        <dbReference type="ChEBI" id="CHEBI:58805"/>
        <dbReference type="EC" id="3.1.4.52"/>
    </reaction>
    <physiologicalReaction direction="left-to-right" evidence="1">
        <dbReference type="Rhea" id="RHEA:24903"/>
    </physiologicalReaction>
</comment>
<dbReference type="Proteomes" id="UP000189935">
    <property type="component" value="Chromosome I"/>
</dbReference>
<dbReference type="OrthoDB" id="9814202at2"/>
<dbReference type="SMART" id="SM00052">
    <property type="entry name" value="EAL"/>
    <property type="match status" value="1"/>
</dbReference>
<dbReference type="FunFam" id="3.30.70.270:FF:000001">
    <property type="entry name" value="Diguanylate cyclase domain protein"/>
    <property type="match status" value="1"/>
</dbReference>
<feature type="compositionally biased region" description="Polar residues" evidence="3">
    <location>
        <begin position="1363"/>
        <end position="1373"/>
    </location>
</feature>
<evidence type="ECO:0000259" key="5">
    <source>
        <dbReference type="PROSITE" id="PS50887"/>
    </source>
</evidence>
<name>A0A1M6YE79_9BRAD</name>
<feature type="coiled-coil region" evidence="2">
    <location>
        <begin position="522"/>
        <end position="549"/>
    </location>
</feature>
<dbReference type="FunFam" id="3.20.20.450:FF:000001">
    <property type="entry name" value="Cyclic di-GMP phosphodiesterase yahA"/>
    <property type="match status" value="1"/>
</dbReference>
<accession>A0A1M6YE79</accession>
<evidence type="ECO:0000256" key="3">
    <source>
        <dbReference type="SAM" id="MobiDB-lite"/>
    </source>
</evidence>
<dbReference type="PANTHER" id="PTHR44757:SF2">
    <property type="entry name" value="BIOFILM ARCHITECTURE MAINTENANCE PROTEIN MBAA"/>
    <property type="match status" value="1"/>
</dbReference>
<dbReference type="Pfam" id="PF00563">
    <property type="entry name" value="EAL"/>
    <property type="match status" value="1"/>
</dbReference>
<evidence type="ECO:0000256" key="1">
    <source>
        <dbReference type="ARBA" id="ARBA00051114"/>
    </source>
</evidence>
<dbReference type="CDD" id="cd01949">
    <property type="entry name" value="GGDEF"/>
    <property type="match status" value="1"/>
</dbReference>
<feature type="region of interest" description="Disordered" evidence="3">
    <location>
        <begin position="1354"/>
        <end position="1373"/>
    </location>
</feature>
<reference evidence="6 7" key="1">
    <citation type="submission" date="2016-11" db="EMBL/GenBank/DDBJ databases">
        <authorList>
            <person name="Jaros S."/>
            <person name="Januszkiewicz K."/>
            <person name="Wedrychowicz H."/>
        </authorList>
    </citation>
    <scope>NUCLEOTIDE SEQUENCE [LARGE SCALE GENOMIC DNA]</scope>
    <source>
        <strain evidence="6 7">GAS499</strain>
    </source>
</reference>
<dbReference type="InterPro" id="IPR003018">
    <property type="entry name" value="GAF"/>
</dbReference>
<dbReference type="InterPro" id="IPR043128">
    <property type="entry name" value="Rev_trsase/Diguanyl_cyclase"/>
</dbReference>
<dbReference type="InterPro" id="IPR052155">
    <property type="entry name" value="Biofilm_reg_signaling"/>
</dbReference>
<feature type="domain" description="GGDEF" evidence="5">
    <location>
        <begin position="948"/>
        <end position="1081"/>
    </location>
</feature>
<evidence type="ECO:0000313" key="7">
    <source>
        <dbReference type="Proteomes" id="UP000189935"/>
    </source>
</evidence>
<dbReference type="SUPFAM" id="SSF55781">
    <property type="entry name" value="GAF domain-like"/>
    <property type="match status" value="5"/>
</dbReference>
<proteinExistence type="predicted"/>